<protein>
    <submittedName>
        <fullName evidence="1">Uncharacterized protein</fullName>
    </submittedName>
</protein>
<dbReference type="EMBL" id="GBXM01057775">
    <property type="protein sequence ID" value="JAH50802.1"/>
    <property type="molecule type" value="Transcribed_RNA"/>
</dbReference>
<name>A0A0E9TBK7_ANGAN</name>
<proteinExistence type="predicted"/>
<dbReference type="AlphaFoldDB" id="A0A0E9TBK7"/>
<reference evidence="1" key="1">
    <citation type="submission" date="2014-11" db="EMBL/GenBank/DDBJ databases">
        <authorList>
            <person name="Amaro Gonzalez C."/>
        </authorList>
    </citation>
    <scope>NUCLEOTIDE SEQUENCE</scope>
</reference>
<accession>A0A0E9TBK7</accession>
<evidence type="ECO:0000313" key="1">
    <source>
        <dbReference type="EMBL" id="JAH50802.1"/>
    </source>
</evidence>
<sequence>MIMIVIVIMFVVQFMSSLYQ</sequence>
<organism evidence="1">
    <name type="scientific">Anguilla anguilla</name>
    <name type="common">European freshwater eel</name>
    <name type="synonym">Muraena anguilla</name>
    <dbReference type="NCBI Taxonomy" id="7936"/>
    <lineage>
        <taxon>Eukaryota</taxon>
        <taxon>Metazoa</taxon>
        <taxon>Chordata</taxon>
        <taxon>Craniata</taxon>
        <taxon>Vertebrata</taxon>
        <taxon>Euteleostomi</taxon>
        <taxon>Actinopterygii</taxon>
        <taxon>Neopterygii</taxon>
        <taxon>Teleostei</taxon>
        <taxon>Anguilliformes</taxon>
        <taxon>Anguillidae</taxon>
        <taxon>Anguilla</taxon>
    </lineage>
</organism>
<reference evidence="1" key="2">
    <citation type="journal article" date="2015" name="Fish Shellfish Immunol.">
        <title>Early steps in the European eel (Anguilla anguilla)-Vibrio vulnificus interaction in the gills: Role of the RtxA13 toxin.</title>
        <authorList>
            <person name="Callol A."/>
            <person name="Pajuelo D."/>
            <person name="Ebbesson L."/>
            <person name="Teles M."/>
            <person name="MacKenzie S."/>
            <person name="Amaro C."/>
        </authorList>
    </citation>
    <scope>NUCLEOTIDE SEQUENCE</scope>
</reference>